<evidence type="ECO:0000256" key="1">
    <source>
        <dbReference type="ARBA" id="ARBA00004123"/>
    </source>
</evidence>
<evidence type="ECO:0000256" key="2">
    <source>
        <dbReference type="ARBA" id="ARBA00010727"/>
    </source>
</evidence>
<accession>A0AAV8UJA9</accession>
<dbReference type="AlphaFoldDB" id="A0AAV8UJA9"/>
<dbReference type="Pfam" id="PF02724">
    <property type="entry name" value="CDC45"/>
    <property type="match status" value="1"/>
</dbReference>
<dbReference type="GO" id="GO:0031261">
    <property type="term" value="C:DNA replication preinitiation complex"/>
    <property type="evidence" value="ECO:0007669"/>
    <property type="project" value="TreeGrafter"/>
</dbReference>
<keyword evidence="4" id="KW-0539">Nucleus</keyword>
<evidence type="ECO:0000313" key="7">
    <source>
        <dbReference type="EMBL" id="KAJ8902625.1"/>
    </source>
</evidence>
<dbReference type="PANTHER" id="PTHR10507">
    <property type="entry name" value="CDC45-RELATED PROTEIN"/>
    <property type="match status" value="1"/>
</dbReference>
<comment type="subcellular location">
    <subcellularLocation>
        <location evidence="1">Nucleus</location>
    </subcellularLocation>
</comment>
<sequence length="620" mass="69590">MIVSLRNLVDCWSEVVRSREEASGPVLLFVALDDCDAIATAMSVMALLKADLVRYEVVPVVDLGQLADRFKEMAKPAEPRSAVFINCGARVDLEKLLSLETVEDEALKVFVLDSCRPFHLNNIESTRVQLFDDALQPVDQSSLPLCGYEDAYGFVEVEMEDESAGSDVEAEDDVVFGSDIEYESDANEVDGTNDRSKKRHSSRKKEKTKKRARQNVEVDSDMRHRAYDYYSSCHVATPSALVCYLLSMDLKKENPTLLWLATVGIADHFIFGKSTNESYEESASLLKGQLERFYNEQEAQTGSKQYENNSQSLSSSLDAEEVIQHVDEPRLELLRHWNLFDAVLYSTYMCSKLSTWRQTGRRRVLEFLATLGIPIRVAQQRWQHLSRESRNVLEDPSLETTLGRLGLNDFHRDGFVKTKGGYKASVSAVDVVLAVASTLEVDNPEGRHNVPGENVWESLFWKAYDILGAGLGDVTLERGMDLASRMQMLLVQVGGQVIDQRAFVSSGTFRYAVLRDGQYQEAVRHPLVITRLAHFLMDALEAQGEKPKPFVIIAPLTEKSTWLAVAVTRASTYNDFGLRFRTAAAKNGTKIVDHGFCPHIVEVADGQETEFVRFLHDVMG</sequence>
<dbReference type="Proteomes" id="UP001157974">
    <property type="component" value="Unassembled WGS sequence"/>
</dbReference>
<evidence type="ECO:0000313" key="8">
    <source>
        <dbReference type="Proteomes" id="UP001157974"/>
    </source>
</evidence>
<keyword evidence="5" id="KW-0131">Cell cycle</keyword>
<protein>
    <recommendedName>
        <fullName evidence="9">Cell division control protein 45 homolog</fullName>
    </recommendedName>
</protein>
<feature type="region of interest" description="Disordered" evidence="6">
    <location>
        <begin position="186"/>
        <end position="216"/>
    </location>
</feature>
<reference evidence="7 8" key="1">
    <citation type="journal article" date="2023" name="Nat. Commun.">
        <title>Origin of minicircular mitochondrial genomes in red algae.</title>
        <authorList>
            <person name="Lee Y."/>
            <person name="Cho C.H."/>
            <person name="Lee Y.M."/>
            <person name="Park S.I."/>
            <person name="Yang J.H."/>
            <person name="West J.A."/>
            <person name="Bhattacharya D."/>
            <person name="Yoon H.S."/>
        </authorList>
    </citation>
    <scope>NUCLEOTIDE SEQUENCE [LARGE SCALE GENOMIC DNA]</scope>
    <source>
        <strain evidence="7 8">CCMP1338</strain>
        <tissue evidence="7">Whole cell</tissue>
    </source>
</reference>
<comment type="similarity">
    <text evidence="2">Belongs to the CDC45 family.</text>
</comment>
<gene>
    <name evidence="7" type="ORF">NDN08_005945</name>
</gene>
<dbReference type="GO" id="GO:0006270">
    <property type="term" value="P:DNA replication initiation"/>
    <property type="evidence" value="ECO:0007669"/>
    <property type="project" value="InterPro"/>
</dbReference>
<dbReference type="GO" id="GO:0000727">
    <property type="term" value="P:double-strand break repair via break-induced replication"/>
    <property type="evidence" value="ECO:0007669"/>
    <property type="project" value="TreeGrafter"/>
</dbReference>
<dbReference type="GO" id="GO:0003682">
    <property type="term" value="F:chromatin binding"/>
    <property type="evidence" value="ECO:0007669"/>
    <property type="project" value="TreeGrafter"/>
</dbReference>
<evidence type="ECO:0000256" key="3">
    <source>
        <dbReference type="ARBA" id="ARBA00022705"/>
    </source>
</evidence>
<name>A0AAV8UJA9_9RHOD</name>
<dbReference type="PANTHER" id="PTHR10507:SF0">
    <property type="entry name" value="CELL DIVISION CONTROL PROTEIN 45 HOMOLOG"/>
    <property type="match status" value="1"/>
</dbReference>
<dbReference type="GO" id="GO:1902977">
    <property type="term" value="P:mitotic DNA replication preinitiation complex assembly"/>
    <property type="evidence" value="ECO:0007669"/>
    <property type="project" value="TreeGrafter"/>
</dbReference>
<evidence type="ECO:0000256" key="4">
    <source>
        <dbReference type="ARBA" id="ARBA00023242"/>
    </source>
</evidence>
<dbReference type="GO" id="GO:0003697">
    <property type="term" value="F:single-stranded DNA binding"/>
    <property type="evidence" value="ECO:0007669"/>
    <property type="project" value="TreeGrafter"/>
</dbReference>
<comment type="caution">
    <text evidence="7">The sequence shown here is derived from an EMBL/GenBank/DDBJ whole genome shotgun (WGS) entry which is preliminary data.</text>
</comment>
<evidence type="ECO:0000256" key="5">
    <source>
        <dbReference type="ARBA" id="ARBA00023306"/>
    </source>
</evidence>
<dbReference type="GO" id="GO:0003688">
    <property type="term" value="F:DNA replication origin binding"/>
    <property type="evidence" value="ECO:0007669"/>
    <property type="project" value="TreeGrafter"/>
</dbReference>
<evidence type="ECO:0000256" key="6">
    <source>
        <dbReference type="SAM" id="MobiDB-lite"/>
    </source>
</evidence>
<keyword evidence="8" id="KW-1185">Reference proteome</keyword>
<dbReference type="InterPro" id="IPR003874">
    <property type="entry name" value="CDC45"/>
</dbReference>
<organism evidence="7 8">
    <name type="scientific">Rhodosorus marinus</name>
    <dbReference type="NCBI Taxonomy" id="101924"/>
    <lineage>
        <taxon>Eukaryota</taxon>
        <taxon>Rhodophyta</taxon>
        <taxon>Stylonematophyceae</taxon>
        <taxon>Stylonematales</taxon>
        <taxon>Stylonemataceae</taxon>
        <taxon>Rhodosorus</taxon>
    </lineage>
</organism>
<dbReference type="EMBL" id="JAMWBK010000008">
    <property type="protein sequence ID" value="KAJ8902625.1"/>
    <property type="molecule type" value="Genomic_DNA"/>
</dbReference>
<keyword evidence="3" id="KW-0235">DNA replication</keyword>
<feature type="compositionally biased region" description="Basic residues" evidence="6">
    <location>
        <begin position="196"/>
        <end position="213"/>
    </location>
</feature>
<proteinExistence type="inferred from homology"/>
<evidence type="ECO:0008006" key="9">
    <source>
        <dbReference type="Google" id="ProtNLM"/>
    </source>
</evidence>